<reference evidence="1" key="2">
    <citation type="journal article" date="2015" name="Fish Shellfish Immunol.">
        <title>Early steps in the European eel (Anguilla anguilla)-Vibrio vulnificus interaction in the gills: Role of the RtxA13 toxin.</title>
        <authorList>
            <person name="Callol A."/>
            <person name="Pajuelo D."/>
            <person name="Ebbesson L."/>
            <person name="Teles M."/>
            <person name="MacKenzie S."/>
            <person name="Amaro C."/>
        </authorList>
    </citation>
    <scope>NUCLEOTIDE SEQUENCE</scope>
</reference>
<dbReference type="AlphaFoldDB" id="A0A0E9R7V9"/>
<sequence length="89" mass="9812">MTIGLAQYRPQQATIRGADGYGTSRLFHGLNVTAQRRTAWGLVCGKLKIAGSPTPRSELQTETCEKRRFFDASPNGFCQWKLAPPTLGE</sequence>
<evidence type="ECO:0000313" key="1">
    <source>
        <dbReference type="EMBL" id="JAH24418.1"/>
    </source>
</evidence>
<dbReference type="EMBL" id="GBXM01084159">
    <property type="protein sequence ID" value="JAH24418.1"/>
    <property type="molecule type" value="Transcribed_RNA"/>
</dbReference>
<accession>A0A0E9R7V9</accession>
<protein>
    <submittedName>
        <fullName evidence="1">Uncharacterized protein</fullName>
    </submittedName>
</protein>
<proteinExistence type="predicted"/>
<reference evidence="1" key="1">
    <citation type="submission" date="2014-11" db="EMBL/GenBank/DDBJ databases">
        <authorList>
            <person name="Amaro Gonzalez C."/>
        </authorList>
    </citation>
    <scope>NUCLEOTIDE SEQUENCE</scope>
</reference>
<organism evidence="1">
    <name type="scientific">Anguilla anguilla</name>
    <name type="common">European freshwater eel</name>
    <name type="synonym">Muraena anguilla</name>
    <dbReference type="NCBI Taxonomy" id="7936"/>
    <lineage>
        <taxon>Eukaryota</taxon>
        <taxon>Metazoa</taxon>
        <taxon>Chordata</taxon>
        <taxon>Craniata</taxon>
        <taxon>Vertebrata</taxon>
        <taxon>Euteleostomi</taxon>
        <taxon>Actinopterygii</taxon>
        <taxon>Neopterygii</taxon>
        <taxon>Teleostei</taxon>
        <taxon>Anguilliformes</taxon>
        <taxon>Anguillidae</taxon>
        <taxon>Anguilla</taxon>
    </lineage>
</organism>
<name>A0A0E9R7V9_ANGAN</name>